<dbReference type="Pfam" id="PF00903">
    <property type="entry name" value="Glyoxalase"/>
    <property type="match status" value="1"/>
</dbReference>
<dbReference type="EMBL" id="UOFA01000171">
    <property type="protein sequence ID" value="VAW45247.1"/>
    <property type="molecule type" value="Genomic_DNA"/>
</dbReference>
<proteinExistence type="predicted"/>
<dbReference type="AlphaFoldDB" id="A0A3B0W3E8"/>
<feature type="domain" description="Glyoxalase/fosfomycin resistance/dioxygenase" evidence="1">
    <location>
        <begin position="9"/>
        <end position="62"/>
    </location>
</feature>
<accession>A0A3B0W3E8</accession>
<evidence type="ECO:0000259" key="1">
    <source>
        <dbReference type="Pfam" id="PF00903"/>
    </source>
</evidence>
<evidence type="ECO:0000313" key="2">
    <source>
        <dbReference type="EMBL" id="VAW45247.1"/>
    </source>
</evidence>
<feature type="non-terminal residue" evidence="2">
    <location>
        <position position="65"/>
    </location>
</feature>
<reference evidence="2" key="1">
    <citation type="submission" date="2018-06" db="EMBL/GenBank/DDBJ databases">
        <authorList>
            <person name="Zhirakovskaya E."/>
        </authorList>
    </citation>
    <scope>NUCLEOTIDE SEQUENCE</scope>
</reference>
<protein>
    <recommendedName>
        <fullName evidence="1">Glyoxalase/fosfomycin resistance/dioxygenase domain-containing protein</fullName>
    </recommendedName>
</protein>
<sequence>MTTLKSLKFQIRTPLYEETIAFYQNLFDAQLVDSWEGGGDTGTILNFTSLEDRVLLEIYKTDKAN</sequence>
<dbReference type="InterPro" id="IPR004360">
    <property type="entry name" value="Glyas_Fos-R_dOase_dom"/>
</dbReference>
<gene>
    <name evidence="2" type="ORF">MNBD_GAMMA02-143</name>
</gene>
<organism evidence="2">
    <name type="scientific">hydrothermal vent metagenome</name>
    <dbReference type="NCBI Taxonomy" id="652676"/>
    <lineage>
        <taxon>unclassified sequences</taxon>
        <taxon>metagenomes</taxon>
        <taxon>ecological metagenomes</taxon>
    </lineage>
</organism>
<name>A0A3B0W3E8_9ZZZZ</name>